<sequence>MNQHAFDVQIVDGIVQQSSGTLDCALFVVAYAEYLSDRNQTPSSEFDPEKHRTRYASFLWDYGVNKACNGYVRDNQDLPGPKRIFIPSEDTKTIDVES</sequence>
<gene>
    <name evidence="1" type="ORF">T459_16592</name>
</gene>
<evidence type="ECO:0008006" key="3">
    <source>
        <dbReference type="Google" id="ProtNLM"/>
    </source>
</evidence>
<comment type="caution">
    <text evidence="1">The sequence shown here is derived from an EMBL/GenBank/DDBJ whole genome shotgun (WGS) entry which is preliminary data.</text>
</comment>
<protein>
    <recommendedName>
        <fullName evidence="3">Ubiquitin-like protease family profile domain-containing protein</fullName>
    </recommendedName>
</protein>
<proteinExistence type="predicted"/>
<dbReference type="InterPro" id="IPR038765">
    <property type="entry name" value="Papain-like_cys_pep_sf"/>
</dbReference>
<dbReference type="Proteomes" id="UP000222542">
    <property type="component" value="Unassembled WGS sequence"/>
</dbReference>
<dbReference type="Gramene" id="PHT78540">
    <property type="protein sequence ID" value="PHT78540"/>
    <property type="gene ID" value="T459_16592"/>
</dbReference>
<reference evidence="1 2" key="2">
    <citation type="journal article" date="2017" name="Genome Biol.">
        <title>New reference genome sequences of hot pepper reveal the massive evolution of plant disease-resistance genes by retroduplication.</title>
        <authorList>
            <person name="Kim S."/>
            <person name="Park J."/>
            <person name="Yeom S.I."/>
            <person name="Kim Y.M."/>
            <person name="Seo E."/>
            <person name="Kim K.T."/>
            <person name="Kim M.S."/>
            <person name="Lee J.M."/>
            <person name="Cheong K."/>
            <person name="Shin H.S."/>
            <person name="Kim S.B."/>
            <person name="Han K."/>
            <person name="Lee J."/>
            <person name="Park M."/>
            <person name="Lee H.A."/>
            <person name="Lee H.Y."/>
            <person name="Lee Y."/>
            <person name="Oh S."/>
            <person name="Lee J.H."/>
            <person name="Choi E."/>
            <person name="Choi E."/>
            <person name="Lee S.E."/>
            <person name="Jeon J."/>
            <person name="Kim H."/>
            <person name="Choi G."/>
            <person name="Song H."/>
            <person name="Lee J."/>
            <person name="Lee S.C."/>
            <person name="Kwon J.K."/>
            <person name="Lee H.Y."/>
            <person name="Koo N."/>
            <person name="Hong Y."/>
            <person name="Kim R.W."/>
            <person name="Kang W.H."/>
            <person name="Huh J.H."/>
            <person name="Kang B.C."/>
            <person name="Yang T.J."/>
            <person name="Lee Y.H."/>
            <person name="Bennetzen J.L."/>
            <person name="Choi D."/>
        </authorList>
    </citation>
    <scope>NUCLEOTIDE SEQUENCE [LARGE SCALE GENOMIC DNA]</scope>
    <source>
        <strain evidence="2">cv. CM334</strain>
    </source>
</reference>
<evidence type="ECO:0000313" key="1">
    <source>
        <dbReference type="EMBL" id="PHT78540.1"/>
    </source>
</evidence>
<evidence type="ECO:0000313" key="2">
    <source>
        <dbReference type="Proteomes" id="UP000222542"/>
    </source>
</evidence>
<dbReference type="Gene3D" id="3.40.395.10">
    <property type="entry name" value="Adenoviral Proteinase, Chain A"/>
    <property type="match status" value="1"/>
</dbReference>
<reference evidence="1 2" key="1">
    <citation type="journal article" date="2014" name="Nat. Genet.">
        <title>Genome sequence of the hot pepper provides insights into the evolution of pungency in Capsicum species.</title>
        <authorList>
            <person name="Kim S."/>
            <person name="Park M."/>
            <person name="Yeom S.I."/>
            <person name="Kim Y.M."/>
            <person name="Lee J.M."/>
            <person name="Lee H.A."/>
            <person name="Seo E."/>
            <person name="Choi J."/>
            <person name="Cheong K."/>
            <person name="Kim K.T."/>
            <person name="Jung K."/>
            <person name="Lee G.W."/>
            <person name="Oh S.K."/>
            <person name="Bae C."/>
            <person name="Kim S.B."/>
            <person name="Lee H.Y."/>
            <person name="Kim S.Y."/>
            <person name="Kim M.S."/>
            <person name="Kang B.C."/>
            <person name="Jo Y.D."/>
            <person name="Yang H.B."/>
            <person name="Jeong H.J."/>
            <person name="Kang W.H."/>
            <person name="Kwon J.K."/>
            <person name="Shin C."/>
            <person name="Lim J.Y."/>
            <person name="Park J.H."/>
            <person name="Huh J.H."/>
            <person name="Kim J.S."/>
            <person name="Kim B.D."/>
            <person name="Cohen O."/>
            <person name="Paran I."/>
            <person name="Suh M.C."/>
            <person name="Lee S.B."/>
            <person name="Kim Y.K."/>
            <person name="Shin Y."/>
            <person name="Noh S.J."/>
            <person name="Park J."/>
            <person name="Seo Y.S."/>
            <person name="Kwon S.Y."/>
            <person name="Kim H.A."/>
            <person name="Park J.M."/>
            <person name="Kim H.J."/>
            <person name="Choi S.B."/>
            <person name="Bosland P.W."/>
            <person name="Reeves G."/>
            <person name="Jo S.H."/>
            <person name="Lee B.W."/>
            <person name="Cho H.T."/>
            <person name="Choi H.S."/>
            <person name="Lee M.S."/>
            <person name="Yu Y."/>
            <person name="Do Choi Y."/>
            <person name="Park B.S."/>
            <person name="van Deynze A."/>
            <person name="Ashrafi H."/>
            <person name="Hill T."/>
            <person name="Kim W.T."/>
            <person name="Pai H.S."/>
            <person name="Ahn H.K."/>
            <person name="Yeam I."/>
            <person name="Giovannoni J.J."/>
            <person name="Rose J.K."/>
            <person name="Sorensen I."/>
            <person name="Lee S.J."/>
            <person name="Kim R.W."/>
            <person name="Choi I.Y."/>
            <person name="Choi B.S."/>
            <person name="Lim J.S."/>
            <person name="Lee Y.H."/>
            <person name="Choi D."/>
        </authorList>
    </citation>
    <scope>NUCLEOTIDE SEQUENCE [LARGE SCALE GENOMIC DNA]</scope>
    <source>
        <strain evidence="2">cv. CM334</strain>
    </source>
</reference>
<dbReference type="PANTHER" id="PTHR33022:SF13">
    <property type="entry name" value="UBIQUITIN-LIKE PROTEASE FAMILY PROFILE DOMAIN-CONTAINING PROTEIN"/>
    <property type="match status" value="1"/>
</dbReference>
<dbReference type="EMBL" id="AYRZ02000006">
    <property type="protein sequence ID" value="PHT78540.1"/>
    <property type="molecule type" value="Genomic_DNA"/>
</dbReference>
<dbReference type="SUPFAM" id="SSF54001">
    <property type="entry name" value="Cysteine proteinases"/>
    <property type="match status" value="1"/>
</dbReference>
<keyword evidence="2" id="KW-1185">Reference proteome</keyword>
<dbReference type="PANTHER" id="PTHR33022">
    <property type="entry name" value="DUF1985 DOMAIN-CONTAINING PROTEIN"/>
    <property type="match status" value="1"/>
</dbReference>
<dbReference type="AlphaFoldDB" id="A0A2G2Z969"/>
<organism evidence="1 2">
    <name type="scientific">Capsicum annuum</name>
    <name type="common">Capsicum pepper</name>
    <dbReference type="NCBI Taxonomy" id="4072"/>
    <lineage>
        <taxon>Eukaryota</taxon>
        <taxon>Viridiplantae</taxon>
        <taxon>Streptophyta</taxon>
        <taxon>Embryophyta</taxon>
        <taxon>Tracheophyta</taxon>
        <taxon>Spermatophyta</taxon>
        <taxon>Magnoliopsida</taxon>
        <taxon>eudicotyledons</taxon>
        <taxon>Gunneridae</taxon>
        <taxon>Pentapetalae</taxon>
        <taxon>asterids</taxon>
        <taxon>lamiids</taxon>
        <taxon>Solanales</taxon>
        <taxon>Solanaceae</taxon>
        <taxon>Solanoideae</taxon>
        <taxon>Capsiceae</taxon>
        <taxon>Capsicum</taxon>
    </lineage>
</organism>
<accession>A0A2G2Z969</accession>
<name>A0A2G2Z969_CAPAN</name>